<sequence length="92" mass="10233">MIRKDDAIKKKKSGEDDVEIGGGKEVFVSGNDVKEVKYTALSSFDEAKTSRGSIRVLELAQKLQMSSVKFNPEVSYVVLDEADRMLDMGFEP</sequence>
<dbReference type="SUPFAM" id="SSF52540">
    <property type="entry name" value="P-loop containing nucleoside triphosphate hydrolases"/>
    <property type="match status" value="1"/>
</dbReference>
<protein>
    <submittedName>
        <fullName evidence="1">Uncharacterized protein</fullName>
    </submittedName>
</protein>
<gene>
    <name evidence="1" type="ORF">IFM89_000443</name>
</gene>
<proteinExistence type="predicted"/>
<evidence type="ECO:0000313" key="1">
    <source>
        <dbReference type="EMBL" id="KAF9612521.1"/>
    </source>
</evidence>
<dbReference type="InterPro" id="IPR000629">
    <property type="entry name" value="RNA-helicase_DEAD-box_CS"/>
</dbReference>
<reference evidence="1 2" key="1">
    <citation type="submission" date="2020-10" db="EMBL/GenBank/DDBJ databases">
        <title>The Coptis chinensis genome and diversification of protoberbering-type alkaloids.</title>
        <authorList>
            <person name="Wang B."/>
            <person name="Shu S."/>
            <person name="Song C."/>
            <person name="Liu Y."/>
        </authorList>
    </citation>
    <scope>NUCLEOTIDE SEQUENCE [LARGE SCALE GENOMIC DNA]</scope>
    <source>
        <strain evidence="1">HL-2020</strain>
        <tissue evidence="1">Leaf</tissue>
    </source>
</reference>
<dbReference type="InterPro" id="IPR027417">
    <property type="entry name" value="P-loop_NTPase"/>
</dbReference>
<evidence type="ECO:0000313" key="2">
    <source>
        <dbReference type="Proteomes" id="UP000631114"/>
    </source>
</evidence>
<name>A0A835M6I5_9MAGN</name>
<comment type="caution">
    <text evidence="1">The sequence shown here is derived from an EMBL/GenBank/DDBJ whole genome shotgun (WGS) entry which is preliminary data.</text>
</comment>
<dbReference type="Proteomes" id="UP000631114">
    <property type="component" value="Unassembled WGS sequence"/>
</dbReference>
<dbReference type="PROSITE" id="PS00039">
    <property type="entry name" value="DEAD_ATP_HELICASE"/>
    <property type="match status" value="1"/>
</dbReference>
<organism evidence="1 2">
    <name type="scientific">Coptis chinensis</name>
    <dbReference type="NCBI Taxonomy" id="261450"/>
    <lineage>
        <taxon>Eukaryota</taxon>
        <taxon>Viridiplantae</taxon>
        <taxon>Streptophyta</taxon>
        <taxon>Embryophyta</taxon>
        <taxon>Tracheophyta</taxon>
        <taxon>Spermatophyta</taxon>
        <taxon>Magnoliopsida</taxon>
        <taxon>Ranunculales</taxon>
        <taxon>Ranunculaceae</taxon>
        <taxon>Coptidoideae</taxon>
        <taxon>Coptis</taxon>
    </lineage>
</organism>
<dbReference type="EMBL" id="JADFTS010000003">
    <property type="protein sequence ID" value="KAF9612521.1"/>
    <property type="molecule type" value="Genomic_DNA"/>
</dbReference>
<accession>A0A835M6I5</accession>
<dbReference type="AlphaFoldDB" id="A0A835M6I5"/>
<keyword evidence="2" id="KW-1185">Reference proteome</keyword>
<dbReference type="Gene3D" id="3.40.50.300">
    <property type="entry name" value="P-loop containing nucleotide triphosphate hydrolases"/>
    <property type="match status" value="1"/>
</dbReference>